<keyword evidence="2" id="KW-1185">Reference proteome</keyword>
<evidence type="ECO:0000313" key="1">
    <source>
        <dbReference type="EMBL" id="CAG8679478.1"/>
    </source>
</evidence>
<accession>A0A9N9EH61</accession>
<gene>
    <name evidence="1" type="ORF">AGERDE_LOCUS12607</name>
</gene>
<dbReference type="EMBL" id="CAJVPL010009869">
    <property type="protein sequence ID" value="CAG8679478.1"/>
    <property type="molecule type" value="Genomic_DNA"/>
</dbReference>
<dbReference type="AlphaFoldDB" id="A0A9N9EH61"/>
<proteinExistence type="predicted"/>
<dbReference type="Proteomes" id="UP000789831">
    <property type="component" value="Unassembled WGS sequence"/>
</dbReference>
<reference evidence="1" key="1">
    <citation type="submission" date="2021-06" db="EMBL/GenBank/DDBJ databases">
        <authorList>
            <person name="Kallberg Y."/>
            <person name="Tangrot J."/>
            <person name="Rosling A."/>
        </authorList>
    </citation>
    <scope>NUCLEOTIDE SEQUENCE</scope>
    <source>
        <strain evidence="1">MT106</strain>
    </source>
</reference>
<sequence length="61" mass="7137">MKLDSWIKSENSELSQIKKIDNCILQDSLLETQIRVQQKNILSTSSKQQFPIFVLSRDLKE</sequence>
<comment type="caution">
    <text evidence="1">The sequence shown here is derived from an EMBL/GenBank/DDBJ whole genome shotgun (WGS) entry which is preliminary data.</text>
</comment>
<organism evidence="1 2">
    <name type="scientific">Ambispora gerdemannii</name>
    <dbReference type="NCBI Taxonomy" id="144530"/>
    <lineage>
        <taxon>Eukaryota</taxon>
        <taxon>Fungi</taxon>
        <taxon>Fungi incertae sedis</taxon>
        <taxon>Mucoromycota</taxon>
        <taxon>Glomeromycotina</taxon>
        <taxon>Glomeromycetes</taxon>
        <taxon>Archaeosporales</taxon>
        <taxon>Ambisporaceae</taxon>
        <taxon>Ambispora</taxon>
    </lineage>
</organism>
<evidence type="ECO:0000313" key="2">
    <source>
        <dbReference type="Proteomes" id="UP000789831"/>
    </source>
</evidence>
<feature type="non-terminal residue" evidence="1">
    <location>
        <position position="61"/>
    </location>
</feature>
<name>A0A9N9EH61_9GLOM</name>
<protein>
    <submittedName>
        <fullName evidence="1">4209_t:CDS:1</fullName>
    </submittedName>
</protein>